<dbReference type="HOGENOM" id="CLU_053172_0_0_1"/>
<name>W4KLH1_HETIT</name>
<feature type="transmembrane region" description="Helical" evidence="2">
    <location>
        <begin position="29"/>
        <end position="52"/>
    </location>
</feature>
<protein>
    <submittedName>
        <fullName evidence="3">Uncharacterized protein</fullName>
    </submittedName>
</protein>
<dbReference type="Proteomes" id="UP000030671">
    <property type="component" value="Unassembled WGS sequence"/>
</dbReference>
<dbReference type="KEGG" id="hir:HETIRDRAFT_306248"/>
<organism evidence="3 4">
    <name type="scientific">Heterobasidion irregulare (strain TC 32-1)</name>
    <dbReference type="NCBI Taxonomy" id="747525"/>
    <lineage>
        <taxon>Eukaryota</taxon>
        <taxon>Fungi</taxon>
        <taxon>Dikarya</taxon>
        <taxon>Basidiomycota</taxon>
        <taxon>Agaricomycotina</taxon>
        <taxon>Agaricomycetes</taxon>
        <taxon>Russulales</taxon>
        <taxon>Bondarzewiaceae</taxon>
        <taxon>Heterobasidion</taxon>
        <taxon>Heterobasidion annosum species complex</taxon>
    </lineage>
</organism>
<dbReference type="GeneID" id="20669391"/>
<dbReference type="AlphaFoldDB" id="W4KLH1"/>
<keyword evidence="2" id="KW-0472">Membrane</keyword>
<dbReference type="OrthoDB" id="2798046at2759"/>
<accession>W4KLH1</accession>
<feature type="region of interest" description="Disordered" evidence="1">
    <location>
        <begin position="209"/>
        <end position="245"/>
    </location>
</feature>
<evidence type="ECO:0000313" key="4">
    <source>
        <dbReference type="Proteomes" id="UP000030671"/>
    </source>
</evidence>
<dbReference type="EMBL" id="KI925454">
    <property type="protein sequence ID" value="ETW86549.1"/>
    <property type="molecule type" value="Genomic_DNA"/>
</dbReference>
<dbReference type="eggNOG" id="ENOG502SP9F">
    <property type="taxonomic scope" value="Eukaryota"/>
</dbReference>
<feature type="compositionally biased region" description="Basic and acidic residues" evidence="1">
    <location>
        <begin position="209"/>
        <end position="225"/>
    </location>
</feature>
<keyword evidence="2" id="KW-1133">Transmembrane helix</keyword>
<dbReference type="InParanoid" id="W4KLH1"/>
<evidence type="ECO:0000313" key="3">
    <source>
        <dbReference type="EMBL" id="ETW86549.1"/>
    </source>
</evidence>
<keyword evidence="4" id="KW-1185">Reference proteome</keyword>
<proteinExistence type="predicted"/>
<reference evidence="3 4" key="1">
    <citation type="journal article" date="2012" name="New Phytol.">
        <title>Insight into trade-off between wood decay and parasitism from the genome of a fungal forest pathogen.</title>
        <authorList>
            <person name="Olson A."/>
            <person name="Aerts A."/>
            <person name="Asiegbu F."/>
            <person name="Belbahri L."/>
            <person name="Bouzid O."/>
            <person name="Broberg A."/>
            <person name="Canback B."/>
            <person name="Coutinho P.M."/>
            <person name="Cullen D."/>
            <person name="Dalman K."/>
            <person name="Deflorio G."/>
            <person name="van Diepen L.T."/>
            <person name="Dunand C."/>
            <person name="Duplessis S."/>
            <person name="Durling M."/>
            <person name="Gonthier P."/>
            <person name="Grimwood J."/>
            <person name="Fossdal C.G."/>
            <person name="Hansson D."/>
            <person name="Henrissat B."/>
            <person name="Hietala A."/>
            <person name="Himmelstrand K."/>
            <person name="Hoffmeister D."/>
            <person name="Hogberg N."/>
            <person name="James T.Y."/>
            <person name="Karlsson M."/>
            <person name="Kohler A."/>
            <person name="Kues U."/>
            <person name="Lee Y.H."/>
            <person name="Lin Y.C."/>
            <person name="Lind M."/>
            <person name="Lindquist E."/>
            <person name="Lombard V."/>
            <person name="Lucas S."/>
            <person name="Lunden K."/>
            <person name="Morin E."/>
            <person name="Murat C."/>
            <person name="Park J."/>
            <person name="Raffaello T."/>
            <person name="Rouze P."/>
            <person name="Salamov A."/>
            <person name="Schmutz J."/>
            <person name="Solheim H."/>
            <person name="Stahlberg J."/>
            <person name="Velez H."/>
            <person name="de Vries R.P."/>
            <person name="Wiebenga A."/>
            <person name="Woodward S."/>
            <person name="Yakovlev I."/>
            <person name="Garbelotto M."/>
            <person name="Martin F."/>
            <person name="Grigoriev I.V."/>
            <person name="Stenlid J."/>
        </authorList>
    </citation>
    <scope>NUCLEOTIDE SEQUENCE [LARGE SCALE GENOMIC DNA]</scope>
    <source>
        <strain evidence="3 4">TC 32-1</strain>
    </source>
</reference>
<dbReference type="RefSeq" id="XP_009540559.1">
    <property type="nucleotide sequence ID" value="XM_009542264.1"/>
</dbReference>
<keyword evidence="2" id="KW-0812">Transmembrane</keyword>
<evidence type="ECO:0000256" key="2">
    <source>
        <dbReference type="SAM" id="Phobius"/>
    </source>
</evidence>
<evidence type="ECO:0000256" key="1">
    <source>
        <dbReference type="SAM" id="MobiDB-lite"/>
    </source>
</evidence>
<gene>
    <name evidence="3" type="ORF">HETIRDRAFT_306248</name>
</gene>
<sequence>MLYSFVTLTTAIAAGCAYMYLFGAPESALLTLSLLFSYVYSGLCLSLSYLLARPILGHTLRIGRIDIFKLTIWNLSLAFPHAPQHSASPSTTASFVSLSIAPRLPTLASPRFFTLTLTRPHFTTPLCTVTVDALTVRLSLFPTLTRVSASPWADVTLDVLRLRIFSSSRTPADVKKLREALVSTVFFGQILRVDAFKMSVVFGPDFSGRGKELKDSSDSDEHTDPESADEVGDAEANGISDEEEEDAPYYSPFESSFRSAQPDDLLILASTERFHTHDRKGRIYTFGSASACLRRTWGAPDVEGQRGSYHMEAVDCQWRRLPPFVLGEQRKHSSIPWYFISLPFSMPAHLYTLIHDPLRFIDLSVPHAFIQFDDFRIRDAELVTQGFEALSKLWTRETRGVSGLPARE</sequence>